<evidence type="ECO:0000256" key="1">
    <source>
        <dbReference type="ARBA" id="ARBA00004442"/>
    </source>
</evidence>
<name>A0ABT8R5P4_9BACT</name>
<keyword evidence="6" id="KW-0472">Membrane</keyword>
<sequence>MDKRRNLICCILLTLPLLSFGQDTVPVLRLSLPQAIELGLTNRPDLQNQQLNISIAENSIARNRSQYLPAVDASADLRYNTRLASTVLPEGFFGAGSSPQLIRFGTTYNSVLSVNATQNLFKAGVSQEIKISKKRVEIEQEVLKQVVSESKIEISEAYYTVLLRTQQMQIAEKMVDRLRKNIEVTTAKLGLGTIGENELNKVKLDYQNADLNLKKSRQNLQLSMQHLNNTLYLDPGQALELTDSLYSSEVSAALPEELSLLANNRSEIRQLSLEGEVTALQFKKAASNVLPTLSAYATYATQYQNNKLDVLGKNAWTPFNYVGVQVALPLFDGNATRLEKQQYRLQRKVSENAMIRQKREVTSELQTARTELMNARLNLDYARQNYSLATSIYEVNLKKYELGSLLYNDLLDIEASLTEAEKNLISETYELLLANLRWQRALGE</sequence>
<organism evidence="10 11">
    <name type="scientific">Rhodocytophaga aerolata</name>
    <dbReference type="NCBI Taxonomy" id="455078"/>
    <lineage>
        <taxon>Bacteria</taxon>
        <taxon>Pseudomonadati</taxon>
        <taxon>Bacteroidota</taxon>
        <taxon>Cytophagia</taxon>
        <taxon>Cytophagales</taxon>
        <taxon>Rhodocytophagaceae</taxon>
        <taxon>Rhodocytophaga</taxon>
    </lineage>
</organism>
<keyword evidence="3" id="KW-0813">Transport</keyword>
<feature type="coiled-coil region" evidence="8">
    <location>
        <begin position="358"/>
        <end position="385"/>
    </location>
</feature>
<evidence type="ECO:0000256" key="8">
    <source>
        <dbReference type="SAM" id="Coils"/>
    </source>
</evidence>
<comment type="subcellular location">
    <subcellularLocation>
        <location evidence="1">Cell outer membrane</location>
    </subcellularLocation>
</comment>
<keyword evidence="9" id="KW-0732">Signal</keyword>
<dbReference type="InterPro" id="IPR051906">
    <property type="entry name" value="TolC-like"/>
</dbReference>
<keyword evidence="4" id="KW-1134">Transmembrane beta strand</keyword>
<evidence type="ECO:0000313" key="10">
    <source>
        <dbReference type="EMBL" id="MDO1446996.1"/>
    </source>
</evidence>
<keyword evidence="7" id="KW-0998">Cell outer membrane</keyword>
<dbReference type="SUPFAM" id="SSF56954">
    <property type="entry name" value="Outer membrane efflux proteins (OEP)"/>
    <property type="match status" value="1"/>
</dbReference>
<dbReference type="PANTHER" id="PTHR30026:SF20">
    <property type="entry name" value="OUTER MEMBRANE PROTEIN TOLC"/>
    <property type="match status" value="1"/>
</dbReference>
<dbReference type="RefSeq" id="WP_302037798.1">
    <property type="nucleotide sequence ID" value="NZ_JAUKPO010000005.1"/>
</dbReference>
<proteinExistence type="inferred from homology"/>
<dbReference type="Gene3D" id="1.20.1600.10">
    <property type="entry name" value="Outer membrane efflux proteins (OEP)"/>
    <property type="match status" value="1"/>
</dbReference>
<protein>
    <submittedName>
        <fullName evidence="10">TolC family protein</fullName>
    </submittedName>
</protein>
<keyword evidence="5" id="KW-0812">Transmembrane</keyword>
<evidence type="ECO:0000256" key="5">
    <source>
        <dbReference type="ARBA" id="ARBA00022692"/>
    </source>
</evidence>
<dbReference type="EMBL" id="JAUKPO010000005">
    <property type="protein sequence ID" value="MDO1446996.1"/>
    <property type="molecule type" value="Genomic_DNA"/>
</dbReference>
<evidence type="ECO:0000256" key="6">
    <source>
        <dbReference type="ARBA" id="ARBA00023136"/>
    </source>
</evidence>
<dbReference type="InterPro" id="IPR003423">
    <property type="entry name" value="OMP_efflux"/>
</dbReference>
<dbReference type="Pfam" id="PF02321">
    <property type="entry name" value="OEP"/>
    <property type="match status" value="2"/>
</dbReference>
<reference evidence="10" key="1">
    <citation type="submission" date="2023-07" db="EMBL/GenBank/DDBJ databases">
        <title>The genome sequence of Rhodocytophaga aerolata KACC 12507.</title>
        <authorList>
            <person name="Zhang X."/>
        </authorList>
    </citation>
    <scope>NUCLEOTIDE SEQUENCE</scope>
    <source>
        <strain evidence="10">KACC 12507</strain>
    </source>
</reference>
<feature type="signal peptide" evidence="9">
    <location>
        <begin position="1"/>
        <end position="21"/>
    </location>
</feature>
<evidence type="ECO:0000256" key="7">
    <source>
        <dbReference type="ARBA" id="ARBA00023237"/>
    </source>
</evidence>
<comment type="similarity">
    <text evidence="2">Belongs to the outer membrane factor (OMF) (TC 1.B.17) family.</text>
</comment>
<dbReference type="Proteomes" id="UP001168528">
    <property type="component" value="Unassembled WGS sequence"/>
</dbReference>
<gene>
    <name evidence="10" type="ORF">Q0590_12075</name>
</gene>
<keyword evidence="11" id="KW-1185">Reference proteome</keyword>
<feature type="coiled-coil region" evidence="8">
    <location>
        <begin position="168"/>
        <end position="219"/>
    </location>
</feature>
<comment type="caution">
    <text evidence="10">The sequence shown here is derived from an EMBL/GenBank/DDBJ whole genome shotgun (WGS) entry which is preliminary data.</text>
</comment>
<keyword evidence="8" id="KW-0175">Coiled coil</keyword>
<feature type="chain" id="PRO_5046823810" evidence="9">
    <location>
        <begin position="22"/>
        <end position="444"/>
    </location>
</feature>
<evidence type="ECO:0000256" key="2">
    <source>
        <dbReference type="ARBA" id="ARBA00007613"/>
    </source>
</evidence>
<evidence type="ECO:0000256" key="3">
    <source>
        <dbReference type="ARBA" id="ARBA00022448"/>
    </source>
</evidence>
<evidence type="ECO:0000256" key="9">
    <source>
        <dbReference type="SAM" id="SignalP"/>
    </source>
</evidence>
<evidence type="ECO:0000313" key="11">
    <source>
        <dbReference type="Proteomes" id="UP001168528"/>
    </source>
</evidence>
<dbReference type="PANTHER" id="PTHR30026">
    <property type="entry name" value="OUTER MEMBRANE PROTEIN TOLC"/>
    <property type="match status" value="1"/>
</dbReference>
<evidence type="ECO:0000256" key="4">
    <source>
        <dbReference type="ARBA" id="ARBA00022452"/>
    </source>
</evidence>
<accession>A0ABT8R5P4</accession>